<evidence type="ECO:0000256" key="1">
    <source>
        <dbReference type="ARBA" id="ARBA00022679"/>
    </source>
</evidence>
<dbReference type="Gene3D" id="3.40.50.150">
    <property type="entry name" value="Vaccinia Virus protein VP39"/>
    <property type="match status" value="1"/>
</dbReference>
<evidence type="ECO:0000259" key="2">
    <source>
        <dbReference type="Pfam" id="PF13649"/>
    </source>
</evidence>
<dbReference type="Pfam" id="PF13649">
    <property type="entry name" value="Methyltransf_25"/>
    <property type="match status" value="1"/>
</dbReference>
<dbReference type="GO" id="GO:0008168">
    <property type="term" value="F:methyltransferase activity"/>
    <property type="evidence" value="ECO:0007669"/>
    <property type="project" value="UniProtKB-KW"/>
</dbReference>
<protein>
    <submittedName>
        <fullName evidence="3">Methyltransferase domain-containing protein</fullName>
    </submittedName>
</protein>
<dbReference type="Proteomes" id="UP001271769">
    <property type="component" value="Unassembled WGS sequence"/>
</dbReference>
<keyword evidence="1" id="KW-0808">Transferase</keyword>
<evidence type="ECO:0000313" key="3">
    <source>
        <dbReference type="EMBL" id="MDY0872397.1"/>
    </source>
</evidence>
<comment type="caution">
    <text evidence="3">The sequence shown here is derived from an EMBL/GenBank/DDBJ whole genome shotgun (WGS) entry which is preliminary data.</text>
</comment>
<reference evidence="3 4" key="1">
    <citation type="journal article" date="2013" name="Antonie Van Leeuwenhoek">
        <title>Dongia rigui sp. nov., isolated from freshwater of a large wetland in Korea.</title>
        <authorList>
            <person name="Baik K.S."/>
            <person name="Hwang Y.M."/>
            <person name="Choi J.S."/>
            <person name="Kwon J."/>
            <person name="Seong C.N."/>
        </authorList>
    </citation>
    <scope>NUCLEOTIDE SEQUENCE [LARGE SCALE GENOMIC DNA]</scope>
    <source>
        <strain evidence="3 4">04SU4-P</strain>
    </source>
</reference>
<organism evidence="3 4">
    <name type="scientific">Dongia rigui</name>
    <dbReference type="NCBI Taxonomy" id="940149"/>
    <lineage>
        <taxon>Bacteria</taxon>
        <taxon>Pseudomonadati</taxon>
        <taxon>Pseudomonadota</taxon>
        <taxon>Alphaproteobacteria</taxon>
        <taxon>Rhodospirillales</taxon>
        <taxon>Dongiaceae</taxon>
        <taxon>Dongia</taxon>
    </lineage>
</organism>
<dbReference type="EMBL" id="JAXCLX010000001">
    <property type="protein sequence ID" value="MDY0872397.1"/>
    <property type="molecule type" value="Genomic_DNA"/>
</dbReference>
<dbReference type="PANTHER" id="PTHR43861">
    <property type="entry name" value="TRANS-ACONITATE 2-METHYLTRANSFERASE-RELATED"/>
    <property type="match status" value="1"/>
</dbReference>
<dbReference type="InterPro" id="IPR041698">
    <property type="entry name" value="Methyltransf_25"/>
</dbReference>
<dbReference type="RefSeq" id="WP_320500821.1">
    <property type="nucleotide sequence ID" value="NZ_JAXCLX010000001.1"/>
</dbReference>
<dbReference type="GO" id="GO:0032259">
    <property type="term" value="P:methylation"/>
    <property type="evidence" value="ECO:0007669"/>
    <property type="project" value="UniProtKB-KW"/>
</dbReference>
<keyword evidence="3" id="KW-0489">Methyltransferase</keyword>
<feature type="domain" description="Methyltransferase" evidence="2">
    <location>
        <begin position="44"/>
        <end position="143"/>
    </location>
</feature>
<dbReference type="SUPFAM" id="SSF53335">
    <property type="entry name" value="S-adenosyl-L-methionine-dependent methyltransferases"/>
    <property type="match status" value="1"/>
</dbReference>
<name>A0ABU5DYJ5_9PROT</name>
<dbReference type="CDD" id="cd02440">
    <property type="entry name" value="AdoMet_MTases"/>
    <property type="match status" value="1"/>
</dbReference>
<keyword evidence="4" id="KW-1185">Reference proteome</keyword>
<accession>A0ABU5DYJ5</accession>
<gene>
    <name evidence="3" type="ORF">SMD31_10705</name>
</gene>
<sequence>MTATTQESDALYHDPRLADFYDLDNGWYDDTRTCLKLSEGAASVLDLGCGTGLLASAIAKEFAIAQSGARVTGVDPAPAMLDIARRRDGGTAVTWVEGDGRSVRLNERFDFILMTGHAFQCLLTDADQLALLKTIAAHLTPTGRFIFDSRNPKGREWLEWNPKASHRFVTHPKHGQVESWNDYTYDEPTGVVTYGTYYRLGNGDLLAAKSKIRFGSQENLARLIAEAGLAVDRWMGDWLGADYTPASKEIIPLGRLA</sequence>
<proteinExistence type="predicted"/>
<evidence type="ECO:0000313" key="4">
    <source>
        <dbReference type="Proteomes" id="UP001271769"/>
    </source>
</evidence>
<dbReference type="InterPro" id="IPR029063">
    <property type="entry name" value="SAM-dependent_MTases_sf"/>
</dbReference>